<dbReference type="NCBIfam" id="TIGR00931">
    <property type="entry name" value="antiport_nhaC"/>
    <property type="match status" value="1"/>
</dbReference>
<feature type="transmembrane region" description="Helical" evidence="9">
    <location>
        <begin position="34"/>
        <end position="52"/>
    </location>
</feature>
<evidence type="ECO:0000259" key="10">
    <source>
        <dbReference type="Pfam" id="PF03553"/>
    </source>
</evidence>
<evidence type="ECO:0000256" key="3">
    <source>
        <dbReference type="ARBA" id="ARBA00022449"/>
    </source>
</evidence>
<feature type="transmembrane region" description="Helical" evidence="9">
    <location>
        <begin position="316"/>
        <end position="339"/>
    </location>
</feature>
<feature type="transmembrane region" description="Helical" evidence="9">
    <location>
        <begin position="7"/>
        <end position="28"/>
    </location>
</feature>
<keyword evidence="3" id="KW-0050">Antiport</keyword>
<evidence type="ECO:0000256" key="8">
    <source>
        <dbReference type="ARBA" id="ARBA00038435"/>
    </source>
</evidence>
<accession>A0A1I5XRD0</accession>
<evidence type="ECO:0000313" key="11">
    <source>
        <dbReference type="EMBL" id="SFQ34535.1"/>
    </source>
</evidence>
<dbReference type="PANTHER" id="PTHR33451">
    <property type="entry name" value="MALATE-2H(+)/NA(+)-LACTATE ANTIPORTER"/>
    <property type="match status" value="1"/>
</dbReference>
<dbReference type="PANTHER" id="PTHR33451:SF6">
    <property type="entry name" value="NA(+)_H(+) ANTIPORTER NHAC"/>
    <property type="match status" value="1"/>
</dbReference>
<feature type="transmembrane region" description="Helical" evidence="9">
    <location>
        <begin position="105"/>
        <end position="136"/>
    </location>
</feature>
<keyword evidence="4" id="KW-1003">Cell membrane</keyword>
<comment type="similarity">
    <text evidence="8">Belongs to the NhaC Na(+)/H(+) (TC 2.A.35) antiporter family.</text>
</comment>
<proteinExistence type="inferred from homology"/>
<evidence type="ECO:0000256" key="4">
    <source>
        <dbReference type="ARBA" id="ARBA00022475"/>
    </source>
</evidence>
<keyword evidence="2" id="KW-0813">Transport</keyword>
<evidence type="ECO:0000256" key="7">
    <source>
        <dbReference type="ARBA" id="ARBA00023136"/>
    </source>
</evidence>
<sequence>MKKKLSFIEALGIIVLILALIFVCLFIFKVPPHIPILGSVILLGFFGFIKGIKWKELEKGIIEGISLGIKPILILSLVGVLISVWMMSGTIPTILYFGFDFLSPHYFLVSSLFITVLISTFTGSTFTTVSTVGVALMGVSSVMGIDPALAAGAIISGAAFGDKMSPLSDTTNFAAGIVEVDMFTHIRHMMWTTVPSLLLSSVLFLVLGLQGNTADNLDYEQIAVVKEVLSNEFTLSLLTLISPLIVLFLSIRRKDVVPTLIIGILTAFITTILVQPQFAVGEVLLALQDGVSIDSGNKIVDGIVNRGGLQSMMSSVSLVMIALSLGGLMKTVGVITAFLEGIISLIKRSGDVIFSTALASIGVNLITGEQYLSVLLPGQTFKPLYNKYGLENKNLARTLEDAGTLVNPLIPWGVSGAFISQVLGVSVQTYVPWAFFLLFCPLFSIIFAYTGIGVAKKSS</sequence>
<dbReference type="Pfam" id="PF03553">
    <property type="entry name" value="Na_H_antiporter"/>
    <property type="match status" value="1"/>
</dbReference>
<comment type="subcellular location">
    <subcellularLocation>
        <location evidence="1">Cell membrane</location>
        <topology evidence="1">Multi-pass membrane protein</topology>
    </subcellularLocation>
</comment>
<gene>
    <name evidence="11" type="ORF">SAMN02745910_01015</name>
</gene>
<keyword evidence="5 9" id="KW-0812">Transmembrane</keyword>
<organism evidence="11 12">
    <name type="scientific">Priestia endophytica DSM 13796</name>
    <dbReference type="NCBI Taxonomy" id="1121089"/>
    <lineage>
        <taxon>Bacteria</taxon>
        <taxon>Bacillati</taxon>
        <taxon>Bacillota</taxon>
        <taxon>Bacilli</taxon>
        <taxon>Bacillales</taxon>
        <taxon>Bacillaceae</taxon>
        <taxon>Priestia</taxon>
    </lineage>
</organism>
<keyword evidence="6 9" id="KW-1133">Transmembrane helix</keyword>
<name>A0A1I5XRD0_9BACI</name>
<evidence type="ECO:0000313" key="12">
    <source>
        <dbReference type="Proteomes" id="UP000182762"/>
    </source>
</evidence>
<feature type="transmembrane region" description="Helical" evidence="9">
    <location>
        <begin position="72"/>
        <end position="99"/>
    </location>
</feature>
<protein>
    <submittedName>
        <fullName evidence="11">Na+:H+ antiporter, NhaC family</fullName>
    </submittedName>
</protein>
<evidence type="ECO:0000256" key="2">
    <source>
        <dbReference type="ARBA" id="ARBA00022448"/>
    </source>
</evidence>
<dbReference type="GeneID" id="93709752"/>
<dbReference type="InterPro" id="IPR018461">
    <property type="entry name" value="Na/H_Antiport_NhaC-like_C"/>
</dbReference>
<dbReference type="Proteomes" id="UP000182762">
    <property type="component" value="Unassembled WGS sequence"/>
</dbReference>
<dbReference type="RefSeq" id="WP_061803485.1">
    <property type="nucleotide sequence ID" value="NZ_FOXX01000002.1"/>
</dbReference>
<dbReference type="InterPro" id="IPR004770">
    <property type="entry name" value="Na/H_antiport_NhaC"/>
</dbReference>
<comment type="caution">
    <text evidence="11">The sequence shown here is derived from an EMBL/GenBank/DDBJ whole genome shotgun (WGS) entry which is preliminary data.</text>
</comment>
<dbReference type="InterPro" id="IPR052180">
    <property type="entry name" value="NhaC_Na-H+_Antiporter"/>
</dbReference>
<feature type="domain" description="Na+/H+ antiporter NhaC-like C-terminal" evidence="10">
    <location>
        <begin position="157"/>
        <end position="452"/>
    </location>
</feature>
<evidence type="ECO:0000256" key="6">
    <source>
        <dbReference type="ARBA" id="ARBA00022989"/>
    </source>
</evidence>
<reference evidence="11 12" key="1">
    <citation type="submission" date="2016-10" db="EMBL/GenBank/DDBJ databases">
        <authorList>
            <person name="Varghese N."/>
            <person name="Submissions S."/>
        </authorList>
    </citation>
    <scope>NUCLEOTIDE SEQUENCE [LARGE SCALE GENOMIC DNA]</scope>
    <source>
        <strain evidence="11 12">DSM 13796</strain>
    </source>
</reference>
<evidence type="ECO:0000256" key="5">
    <source>
        <dbReference type="ARBA" id="ARBA00022692"/>
    </source>
</evidence>
<keyword evidence="12" id="KW-1185">Reference proteome</keyword>
<evidence type="ECO:0000256" key="9">
    <source>
        <dbReference type="SAM" id="Phobius"/>
    </source>
</evidence>
<dbReference type="EMBL" id="FOXX01000002">
    <property type="protein sequence ID" value="SFQ34535.1"/>
    <property type="molecule type" value="Genomic_DNA"/>
</dbReference>
<feature type="transmembrane region" description="Helical" evidence="9">
    <location>
        <begin position="256"/>
        <end position="274"/>
    </location>
</feature>
<feature type="transmembrane region" description="Helical" evidence="9">
    <location>
        <begin position="351"/>
        <end position="367"/>
    </location>
</feature>
<feature type="transmembrane region" description="Helical" evidence="9">
    <location>
        <begin position="229"/>
        <end position="249"/>
    </location>
</feature>
<feature type="transmembrane region" description="Helical" evidence="9">
    <location>
        <begin position="433"/>
        <end position="455"/>
    </location>
</feature>
<feature type="transmembrane region" description="Helical" evidence="9">
    <location>
        <begin position="189"/>
        <end position="209"/>
    </location>
</feature>
<evidence type="ECO:0000256" key="1">
    <source>
        <dbReference type="ARBA" id="ARBA00004651"/>
    </source>
</evidence>
<keyword evidence="7 9" id="KW-0472">Membrane</keyword>